<dbReference type="PANTHER" id="PTHR31272:SF4">
    <property type="entry name" value="CYTOCHROME C-TYPE BIOGENESIS PROTEIN HI_1454-RELATED"/>
    <property type="match status" value="1"/>
</dbReference>
<feature type="transmembrane region" description="Helical" evidence="2">
    <location>
        <begin position="116"/>
        <end position="141"/>
    </location>
</feature>
<protein>
    <submittedName>
        <fullName evidence="3">Cytochrome c-type biogenesis protein</fullName>
    </submittedName>
</protein>
<feature type="transmembrane region" description="Helical" evidence="2">
    <location>
        <begin position="12"/>
        <end position="35"/>
    </location>
</feature>
<feature type="transmembrane region" description="Helical" evidence="2">
    <location>
        <begin position="147"/>
        <end position="169"/>
    </location>
</feature>
<dbReference type="PANTHER" id="PTHR31272">
    <property type="entry name" value="CYTOCHROME C-TYPE BIOGENESIS PROTEIN HI_1454-RELATED"/>
    <property type="match status" value="1"/>
</dbReference>
<dbReference type="InterPro" id="IPR051790">
    <property type="entry name" value="Cytochrome_c-biogenesis_DsbD"/>
</dbReference>
<evidence type="ECO:0000313" key="4">
    <source>
        <dbReference type="Proteomes" id="UP000546642"/>
    </source>
</evidence>
<keyword evidence="2" id="KW-0472">Membrane</keyword>
<keyword evidence="2" id="KW-1133">Transmembrane helix</keyword>
<feature type="transmembrane region" description="Helical" evidence="2">
    <location>
        <begin position="181"/>
        <end position="205"/>
    </location>
</feature>
<gene>
    <name evidence="3" type="ORF">HNR23_005105</name>
</gene>
<feature type="compositionally biased region" description="Low complexity" evidence="1">
    <location>
        <begin position="85"/>
        <end position="96"/>
    </location>
</feature>
<feature type="transmembrane region" description="Helical" evidence="2">
    <location>
        <begin position="225"/>
        <end position="247"/>
    </location>
</feature>
<comment type="caution">
    <text evidence="3">The sequence shown here is derived from an EMBL/GenBank/DDBJ whole genome shotgun (WGS) entry which is preliminary data.</text>
</comment>
<proteinExistence type="predicted"/>
<dbReference type="RefSeq" id="WP_184079472.1">
    <property type="nucleotide sequence ID" value="NZ_JACHDS010000001.1"/>
</dbReference>
<name>A0A7W9YMS1_9ACTN</name>
<reference evidence="3 4" key="1">
    <citation type="submission" date="2020-08" db="EMBL/GenBank/DDBJ databases">
        <title>Sequencing the genomes of 1000 actinobacteria strains.</title>
        <authorList>
            <person name="Klenk H.-P."/>
        </authorList>
    </citation>
    <scope>NUCLEOTIDE SEQUENCE [LARGE SCALE GENOMIC DNA]</scope>
    <source>
        <strain evidence="3 4">DSM 46659</strain>
    </source>
</reference>
<evidence type="ECO:0000313" key="3">
    <source>
        <dbReference type="EMBL" id="MBB6175045.1"/>
    </source>
</evidence>
<sequence length="298" mass="30570">MIAETILQGSLLFAIPLAVAAGLVSFLSPCILPLVPGYLSYVTGMSGADMAAARRARRAAEQDGAQTSGEGHCGGGAAADGTRHGAAPGSATGTATVPSVDEELESRRWTMLAGSILFIAGFSVVFVSVGAFVGSVGGLLLDYADPITRVLGVLTILLGLAFMGVIPGLNRDIRFTRLPKAGLAGAPLLGVLFGLGWTPCIGPTLAAVQTLAFTEGSAGRGALLSLAYCVGLGLPFIGASLLYRRALSTFDWIKRHHRVVTAAGGLMLVLVGLLLVSGVWTDITAIMQGWTQGFTTVI</sequence>
<dbReference type="AlphaFoldDB" id="A0A7W9YMS1"/>
<feature type="region of interest" description="Disordered" evidence="1">
    <location>
        <begin position="59"/>
        <end position="98"/>
    </location>
</feature>
<evidence type="ECO:0000256" key="1">
    <source>
        <dbReference type="SAM" id="MobiDB-lite"/>
    </source>
</evidence>
<organism evidence="3 4">
    <name type="scientific">Nocardiopsis mwathae</name>
    <dbReference type="NCBI Taxonomy" id="1472723"/>
    <lineage>
        <taxon>Bacteria</taxon>
        <taxon>Bacillati</taxon>
        <taxon>Actinomycetota</taxon>
        <taxon>Actinomycetes</taxon>
        <taxon>Streptosporangiales</taxon>
        <taxon>Nocardiopsidaceae</taxon>
        <taxon>Nocardiopsis</taxon>
    </lineage>
</organism>
<keyword evidence="4" id="KW-1185">Reference proteome</keyword>
<dbReference type="Proteomes" id="UP000546642">
    <property type="component" value="Unassembled WGS sequence"/>
</dbReference>
<accession>A0A7W9YMS1</accession>
<evidence type="ECO:0000256" key="2">
    <source>
        <dbReference type="SAM" id="Phobius"/>
    </source>
</evidence>
<dbReference type="EMBL" id="JACHDS010000001">
    <property type="protein sequence ID" value="MBB6175045.1"/>
    <property type="molecule type" value="Genomic_DNA"/>
</dbReference>
<keyword evidence="2" id="KW-0812">Transmembrane</keyword>
<feature type="transmembrane region" description="Helical" evidence="2">
    <location>
        <begin position="259"/>
        <end position="280"/>
    </location>
</feature>